<dbReference type="AlphaFoldDB" id="D7UVA5"/>
<dbReference type="InterPro" id="IPR028349">
    <property type="entry name" value="PafC-like"/>
</dbReference>
<dbReference type="InterPro" id="IPR036388">
    <property type="entry name" value="WH-like_DNA-bd_sf"/>
</dbReference>
<dbReference type="Gene3D" id="1.10.10.10">
    <property type="entry name" value="Winged helix-like DNA-binding domain superfamily/Winged helix DNA-binding domain"/>
    <property type="match status" value="1"/>
</dbReference>
<gene>
    <name evidence="4" type="ORF">HMPREF0556_10380</name>
</gene>
<evidence type="ECO:0000313" key="4">
    <source>
        <dbReference type="EMBL" id="EFI85181.1"/>
    </source>
</evidence>
<dbReference type="EMBL" id="ACCR02000002">
    <property type="protein sequence ID" value="EFI85181.1"/>
    <property type="molecule type" value="Genomic_DNA"/>
</dbReference>
<keyword evidence="5" id="KW-1185">Reference proteome</keyword>
<proteinExistence type="predicted"/>
<dbReference type="PANTHER" id="PTHR34580:SF1">
    <property type="entry name" value="PROTEIN PAFC"/>
    <property type="match status" value="1"/>
</dbReference>
<feature type="domain" description="Helix-turn-helix type 11" evidence="1">
    <location>
        <begin position="19"/>
        <end position="72"/>
    </location>
</feature>
<dbReference type="SUPFAM" id="SSF46785">
    <property type="entry name" value="Winged helix' DNA-binding domain"/>
    <property type="match status" value="1"/>
</dbReference>
<dbReference type="Proteomes" id="UP000010119">
    <property type="component" value="Unassembled WGS sequence"/>
</dbReference>
<dbReference type="InterPro" id="IPR013196">
    <property type="entry name" value="HTH_11"/>
</dbReference>
<evidence type="ECO:0000259" key="2">
    <source>
        <dbReference type="Pfam" id="PF13280"/>
    </source>
</evidence>
<dbReference type="Pfam" id="PF13280">
    <property type="entry name" value="WYL"/>
    <property type="match status" value="1"/>
</dbReference>
<dbReference type="InterPro" id="IPR051534">
    <property type="entry name" value="CBASS_pafABC_assoc_protein"/>
</dbReference>
<reference evidence="4" key="1">
    <citation type="submission" date="2010-06" db="EMBL/GenBank/DDBJ databases">
        <authorList>
            <person name="Muzny D."/>
            <person name="Qin X."/>
            <person name="Buhay C."/>
            <person name="Dugan-Rocha S."/>
            <person name="Ding Y."/>
            <person name="Chen G."/>
            <person name="Hawes A."/>
            <person name="Holder M."/>
            <person name="Jhangiani S."/>
            <person name="Johnson A."/>
            <person name="Khan Z."/>
            <person name="Li Z."/>
            <person name="Liu W."/>
            <person name="Liu X."/>
            <person name="Perez L."/>
            <person name="Shen H."/>
            <person name="Wang Q."/>
            <person name="Watt J."/>
            <person name="Xi L."/>
            <person name="Xin Y."/>
            <person name="Zhou J."/>
            <person name="Deng J."/>
            <person name="Jiang H."/>
            <person name="Liu Y."/>
            <person name="Qu J."/>
            <person name="Song X.-Z."/>
            <person name="Zhang L."/>
            <person name="Villasana D."/>
            <person name="Johnson A."/>
            <person name="Liu J."/>
            <person name="Liyanage D."/>
            <person name="Lorensuhewa L."/>
            <person name="Robinson T."/>
            <person name="Song A."/>
            <person name="Song B.-B."/>
            <person name="Dinh H."/>
            <person name="Thornton R."/>
            <person name="Coyle M."/>
            <person name="Francisco L."/>
            <person name="Jackson L."/>
            <person name="Javaid M."/>
            <person name="Korchina V."/>
            <person name="Kovar C."/>
            <person name="Mata R."/>
            <person name="Mathew T."/>
            <person name="Ngo R."/>
            <person name="Nguyen L."/>
            <person name="Nguyen N."/>
            <person name="Okwuonu G."/>
            <person name="Ongeri F."/>
            <person name="Pham C."/>
            <person name="Simmons D."/>
            <person name="Wilczek-Boney K."/>
            <person name="Hale W."/>
            <person name="Jakkamsetti A."/>
            <person name="Pham P."/>
            <person name="Ruth R."/>
            <person name="San Lucas F."/>
            <person name="Warren J."/>
            <person name="Zhang J."/>
            <person name="Zhao Z."/>
            <person name="Zhou C."/>
            <person name="Zhu D."/>
            <person name="Lee S."/>
            <person name="Bess C."/>
            <person name="Blankenburg K."/>
            <person name="Forbes L."/>
            <person name="Fu Q."/>
            <person name="Gubbala S."/>
            <person name="Hirani K."/>
            <person name="Jayaseelan J.C."/>
            <person name="Lara F."/>
            <person name="Munidasa M."/>
            <person name="Palculict T."/>
            <person name="Patil S."/>
            <person name="Pu L.-L."/>
            <person name="Saada N."/>
            <person name="Tang L."/>
            <person name="Weissenberger G."/>
            <person name="Zhu Y."/>
            <person name="Hemphill L."/>
            <person name="Shang Y."/>
            <person name="Youmans B."/>
            <person name="Ayvaz T."/>
            <person name="Ross M."/>
            <person name="Santibanez J."/>
            <person name="Aqrawi P."/>
            <person name="Gross S."/>
            <person name="Joshi V."/>
            <person name="Fowler G."/>
            <person name="Nazareth L."/>
            <person name="Reid J."/>
            <person name="Worley K."/>
            <person name="Petrosino J."/>
            <person name="Highlander S."/>
            <person name="Gibbs R."/>
        </authorList>
    </citation>
    <scope>NUCLEOTIDE SEQUENCE [LARGE SCALE GENOMIC DNA]</scope>
    <source>
        <strain evidence="4">DSM 20601</strain>
    </source>
</reference>
<dbReference type="PIRSF" id="PIRSF016838">
    <property type="entry name" value="PafC"/>
    <property type="match status" value="1"/>
</dbReference>
<feature type="domain" description="WCX" evidence="3">
    <location>
        <begin position="234"/>
        <end position="308"/>
    </location>
</feature>
<accession>D7UVA5</accession>
<sequence>MVYFQRFQQSEVQVMKSNRLFKMVYLLMSNDKLSAKELADKLEVSVRSVYRYMENLSEAGIPIYASQGRNGGISLLPQFRMNSALVSEKEQNDILASLQSFASIEQSDQDTLDKLSAVFQKKPISWIEIDPSTWSNSREQKSTLAIIKQAIFQSQMLTFDYLNSKNEQLAREVYPYQVVFKDRAWYLKGYSIEREDWRLFKLTRMHNVTIDTFTSPNTTLVPKQQQFESTTNKVDLILKVDTQLSYRIFEEFSKEDIYPTDDDHYLVTCSISDGEWLDSYLLSFGAHLQVIAPTAVQLRLKQKLQKMLANYQT</sequence>
<dbReference type="eggNOG" id="COG2378">
    <property type="taxonomic scope" value="Bacteria"/>
</dbReference>
<dbReference type="InterPro" id="IPR036390">
    <property type="entry name" value="WH_DNA-bd_sf"/>
</dbReference>
<dbReference type="PANTHER" id="PTHR34580">
    <property type="match status" value="1"/>
</dbReference>
<evidence type="ECO:0000259" key="1">
    <source>
        <dbReference type="Pfam" id="PF08279"/>
    </source>
</evidence>
<dbReference type="InterPro" id="IPR057727">
    <property type="entry name" value="WCX_dom"/>
</dbReference>
<feature type="domain" description="WYL" evidence="2">
    <location>
        <begin position="143"/>
        <end position="210"/>
    </location>
</feature>
<comment type="caution">
    <text evidence="4">The sequence shown here is derived from an EMBL/GenBank/DDBJ whole genome shotgun (WGS) entry which is preliminary data.</text>
</comment>
<dbReference type="Pfam" id="PF08279">
    <property type="entry name" value="HTH_11"/>
    <property type="match status" value="1"/>
</dbReference>
<dbReference type="STRING" id="525367.HMPREF0556_10380"/>
<dbReference type="PROSITE" id="PS52050">
    <property type="entry name" value="WYL"/>
    <property type="match status" value="1"/>
</dbReference>
<evidence type="ECO:0000259" key="3">
    <source>
        <dbReference type="Pfam" id="PF25583"/>
    </source>
</evidence>
<name>D7UVA5_LISGR</name>
<protein>
    <submittedName>
        <fullName evidence="4">HTH domain protein</fullName>
    </submittedName>
</protein>
<dbReference type="Pfam" id="PF25583">
    <property type="entry name" value="WCX"/>
    <property type="match status" value="1"/>
</dbReference>
<dbReference type="HOGENOM" id="CLU_041141_5_1_9"/>
<evidence type="ECO:0000313" key="5">
    <source>
        <dbReference type="Proteomes" id="UP000010119"/>
    </source>
</evidence>
<dbReference type="InterPro" id="IPR026881">
    <property type="entry name" value="WYL_dom"/>
</dbReference>
<organism evidence="4 5">
    <name type="scientific">Listeria grayi DSM 20601</name>
    <dbReference type="NCBI Taxonomy" id="525367"/>
    <lineage>
        <taxon>Bacteria</taxon>
        <taxon>Bacillati</taxon>
        <taxon>Bacillota</taxon>
        <taxon>Bacilli</taxon>
        <taxon>Bacillales</taxon>
        <taxon>Listeriaceae</taxon>
        <taxon>Listeria</taxon>
    </lineage>
</organism>